<evidence type="ECO:0000256" key="8">
    <source>
        <dbReference type="ARBA" id="ARBA00022989"/>
    </source>
</evidence>
<evidence type="ECO:0000256" key="9">
    <source>
        <dbReference type="ARBA" id="ARBA00023065"/>
    </source>
</evidence>
<dbReference type="AlphaFoldDB" id="A0A172W6K2"/>
<evidence type="ECO:0000256" key="7">
    <source>
        <dbReference type="ARBA" id="ARBA00022781"/>
    </source>
</evidence>
<keyword evidence="4 12" id="KW-0813">Transport</keyword>
<comment type="subcellular location">
    <subcellularLocation>
        <location evidence="1 12">Mitochondrion membrane</location>
        <topology evidence="1 12">Single-pass membrane protein</topology>
    </subcellularLocation>
</comment>
<evidence type="ECO:0000256" key="3">
    <source>
        <dbReference type="ARBA" id="ARBA00011291"/>
    </source>
</evidence>
<dbReference type="GO" id="GO:0015986">
    <property type="term" value="P:proton motive force-driven ATP synthesis"/>
    <property type="evidence" value="ECO:0007669"/>
    <property type="project" value="InterPro"/>
</dbReference>
<dbReference type="InterPro" id="IPR001421">
    <property type="entry name" value="ATP8_metazoa"/>
</dbReference>
<evidence type="ECO:0000256" key="5">
    <source>
        <dbReference type="ARBA" id="ARBA00022547"/>
    </source>
</evidence>
<organism evidence="14">
    <name type="scientific">Mierspenaeopsis hardwickii</name>
    <dbReference type="NCBI Taxonomy" id="2715607"/>
    <lineage>
        <taxon>Eukaryota</taxon>
        <taxon>Metazoa</taxon>
        <taxon>Ecdysozoa</taxon>
        <taxon>Arthropoda</taxon>
        <taxon>Crustacea</taxon>
        <taxon>Multicrustacea</taxon>
        <taxon>Malacostraca</taxon>
        <taxon>Eumalacostraca</taxon>
        <taxon>Eucarida</taxon>
        <taxon>Decapoda</taxon>
        <taxon>Dendrobranchiata</taxon>
        <taxon>Penaeoidea</taxon>
        <taxon>Penaeidae</taxon>
        <taxon>Mierspenaeopsis</taxon>
    </lineage>
</organism>
<evidence type="ECO:0000256" key="1">
    <source>
        <dbReference type="ARBA" id="ARBA00004304"/>
    </source>
</evidence>
<evidence type="ECO:0000256" key="13">
    <source>
        <dbReference type="SAM" id="Phobius"/>
    </source>
</evidence>
<keyword evidence="6 12" id="KW-0812">Transmembrane</keyword>
<evidence type="ECO:0000256" key="10">
    <source>
        <dbReference type="ARBA" id="ARBA00023128"/>
    </source>
</evidence>
<dbReference type="Pfam" id="PF00895">
    <property type="entry name" value="ATP-synt_8"/>
    <property type="match status" value="1"/>
</dbReference>
<feature type="transmembrane region" description="Helical" evidence="13">
    <location>
        <begin position="6"/>
        <end position="30"/>
    </location>
</feature>
<sequence>MPQMAPLLWLNLFIMFSITFMVFLILNYFIKVPSKIHNFPTSIKKQEMNWKW</sequence>
<evidence type="ECO:0000256" key="2">
    <source>
        <dbReference type="ARBA" id="ARBA00008892"/>
    </source>
</evidence>
<evidence type="ECO:0000313" key="14">
    <source>
        <dbReference type="EMBL" id="ANF05061.1"/>
    </source>
</evidence>
<keyword evidence="7 12" id="KW-0375">Hydrogen ion transport</keyword>
<keyword evidence="5 12" id="KW-0138">CF(0)</keyword>
<evidence type="ECO:0000256" key="12">
    <source>
        <dbReference type="RuleBase" id="RU003661"/>
    </source>
</evidence>
<dbReference type="GO" id="GO:0045259">
    <property type="term" value="C:proton-transporting ATP synthase complex"/>
    <property type="evidence" value="ECO:0007669"/>
    <property type="project" value="UniProtKB-KW"/>
</dbReference>
<dbReference type="GO" id="GO:0015078">
    <property type="term" value="F:proton transmembrane transporter activity"/>
    <property type="evidence" value="ECO:0007669"/>
    <property type="project" value="InterPro"/>
</dbReference>
<evidence type="ECO:0000256" key="6">
    <source>
        <dbReference type="ARBA" id="ARBA00022692"/>
    </source>
</evidence>
<dbReference type="EMBL" id="KU899136">
    <property type="protein sequence ID" value="ANF05061.1"/>
    <property type="molecule type" value="Genomic_DNA"/>
</dbReference>
<evidence type="ECO:0000256" key="4">
    <source>
        <dbReference type="ARBA" id="ARBA00022448"/>
    </source>
</evidence>
<accession>A0A172W6K2</accession>
<keyword evidence="10 12" id="KW-0496">Mitochondrion</keyword>
<geneLocation type="mitochondrion" evidence="14"/>
<dbReference type="GO" id="GO:0031966">
    <property type="term" value="C:mitochondrial membrane"/>
    <property type="evidence" value="ECO:0007669"/>
    <property type="project" value="UniProtKB-SubCell"/>
</dbReference>
<comment type="subunit">
    <text evidence="3">F-type ATPases have 2 components, CF(1) - the catalytic core - and CF(0) - the membrane proton channel.</text>
</comment>
<name>A0A172W6K2_9EUCA</name>
<keyword evidence="9 12" id="KW-0406">Ion transport</keyword>
<comment type="similarity">
    <text evidence="2 12">Belongs to the ATPase protein 8 family.</text>
</comment>
<keyword evidence="11 13" id="KW-0472">Membrane</keyword>
<protein>
    <recommendedName>
        <fullName evidence="12">ATP synthase complex subunit 8</fullName>
    </recommendedName>
</protein>
<gene>
    <name evidence="14" type="primary">ATP8</name>
</gene>
<reference evidence="14" key="1">
    <citation type="submission" date="2016-03" db="EMBL/GenBank/DDBJ databases">
        <title>The complete mitochondrial genome of Parapenaeopsis hardwickii.</title>
        <authorList>
            <person name="Yuan Y."/>
            <person name="Qin Y."/>
            <person name="Liu S."/>
            <person name="Ji X."/>
        </authorList>
    </citation>
    <scope>NUCLEOTIDE SEQUENCE</scope>
</reference>
<evidence type="ECO:0000256" key="11">
    <source>
        <dbReference type="ARBA" id="ARBA00023136"/>
    </source>
</evidence>
<proteinExistence type="inferred from homology"/>
<keyword evidence="8 13" id="KW-1133">Transmembrane helix</keyword>